<gene>
    <name evidence="1" type="ORF">BT62DRAFT_791318</name>
</gene>
<keyword evidence="2" id="KW-1185">Reference proteome</keyword>
<sequence>MGTTLWRRTIFISASWKNYSRSSLMLQRVSLPPTLTCICLPTWVLYLASHLAGGTRDYPGFLWFFQAWDGLPAPMSSSKSVSRPFAISIQPDSIEGPGFLYFWSLTSVSCVHTSADVSERPGSRR</sequence>
<dbReference type="Proteomes" id="UP000812287">
    <property type="component" value="Unassembled WGS sequence"/>
</dbReference>
<dbReference type="GeneID" id="66104598"/>
<dbReference type="AlphaFoldDB" id="A0A9P7VW93"/>
<evidence type="ECO:0000313" key="1">
    <source>
        <dbReference type="EMBL" id="KAG7447758.1"/>
    </source>
</evidence>
<protein>
    <submittedName>
        <fullName evidence="1">Uncharacterized protein</fullName>
    </submittedName>
</protein>
<dbReference type="RefSeq" id="XP_043041258.1">
    <property type="nucleotide sequence ID" value="XM_043182302.1"/>
</dbReference>
<dbReference type="EMBL" id="MU250531">
    <property type="protein sequence ID" value="KAG7447758.1"/>
    <property type="molecule type" value="Genomic_DNA"/>
</dbReference>
<organism evidence="1 2">
    <name type="scientific">Guyanagaster necrorhizus</name>
    <dbReference type="NCBI Taxonomy" id="856835"/>
    <lineage>
        <taxon>Eukaryota</taxon>
        <taxon>Fungi</taxon>
        <taxon>Dikarya</taxon>
        <taxon>Basidiomycota</taxon>
        <taxon>Agaricomycotina</taxon>
        <taxon>Agaricomycetes</taxon>
        <taxon>Agaricomycetidae</taxon>
        <taxon>Agaricales</taxon>
        <taxon>Marasmiineae</taxon>
        <taxon>Physalacriaceae</taxon>
        <taxon>Guyanagaster</taxon>
    </lineage>
</organism>
<proteinExistence type="predicted"/>
<reference evidence="1" key="1">
    <citation type="submission" date="2020-11" db="EMBL/GenBank/DDBJ databases">
        <title>Adaptations for nitrogen fixation in a non-lichenized fungal sporocarp promotes dispersal by wood-feeding termites.</title>
        <authorList>
            <consortium name="DOE Joint Genome Institute"/>
            <person name="Koch R.A."/>
            <person name="Yoon G."/>
            <person name="Arayal U."/>
            <person name="Lail K."/>
            <person name="Amirebrahimi M."/>
            <person name="Labutti K."/>
            <person name="Lipzen A."/>
            <person name="Riley R."/>
            <person name="Barry K."/>
            <person name="Henrissat B."/>
            <person name="Grigoriev I.V."/>
            <person name="Herr J.R."/>
            <person name="Aime M.C."/>
        </authorList>
    </citation>
    <scope>NUCLEOTIDE SEQUENCE</scope>
    <source>
        <strain evidence="1">MCA 3950</strain>
    </source>
</reference>
<comment type="caution">
    <text evidence="1">The sequence shown here is derived from an EMBL/GenBank/DDBJ whole genome shotgun (WGS) entry which is preliminary data.</text>
</comment>
<name>A0A9P7VW93_9AGAR</name>
<evidence type="ECO:0000313" key="2">
    <source>
        <dbReference type="Proteomes" id="UP000812287"/>
    </source>
</evidence>
<accession>A0A9P7VW93</accession>